<dbReference type="EMBL" id="CP001896">
    <property type="protein sequence ID" value="ADC62530.1"/>
    <property type="molecule type" value="Genomic_DNA"/>
</dbReference>
<dbReference type="AlphaFoldDB" id="D3RTM1"/>
<dbReference type="Gene3D" id="3.50.50.60">
    <property type="entry name" value="FAD/NAD(P)-binding domain"/>
    <property type="match status" value="1"/>
</dbReference>
<dbReference type="GO" id="GO:0016491">
    <property type="term" value="F:oxidoreductase activity"/>
    <property type="evidence" value="ECO:0007669"/>
    <property type="project" value="UniProtKB-KW"/>
</dbReference>
<protein>
    <submittedName>
        <fullName evidence="5">FAD dependent oxidoreductase</fullName>
    </submittedName>
</protein>
<dbReference type="GO" id="GO:0009228">
    <property type="term" value="P:thiamine biosynthetic process"/>
    <property type="evidence" value="ECO:0007669"/>
    <property type="project" value="UniProtKB-KW"/>
</dbReference>
<dbReference type="SUPFAM" id="SSF54373">
    <property type="entry name" value="FAD-linked reductases, C-terminal domain"/>
    <property type="match status" value="1"/>
</dbReference>
<dbReference type="InterPro" id="IPR012727">
    <property type="entry name" value="Gly_oxidase_ThiO"/>
</dbReference>
<sequence>MRDVLVIGGGIIGLLTARELRLSGAEVTLIEMGETGRESSWAGGGIVSPLYPWRVPEPITALSRWSQGLYPTLTNQLLDETGIDPEFTINGLLVLDDEDLDLALDWGARHGQPIEILQEPGPHALEPELGPRPARALHLPGIAQLRPPRLSKAVRRALEKRIDLREREEVCELLVEQGRVRGVRTPKGQVEAKRIVICAGAWTAKLLEQLGTPPDIQPVRGQMLLFHAKPGQINHITLHAGRYAIPRRDGRVLFGSTLEHAGFVKRTTAEDKEALYHDAIDLFPVLRRTPIEDHWSGLRPGSPSGIPYIGAYPGIEGLYFNAGHFRNGLVMGPASARLMVDLMLDREPILDPAPYALNAARSIPDRPDVEAPARPS</sequence>
<feature type="domain" description="FAD dependent oxidoreductase" evidence="4">
    <location>
        <begin position="3"/>
        <end position="342"/>
    </location>
</feature>
<dbReference type="Proteomes" id="UP000001441">
    <property type="component" value="Chromosome"/>
</dbReference>
<evidence type="ECO:0000313" key="5">
    <source>
        <dbReference type="EMBL" id="ADC62530.1"/>
    </source>
</evidence>
<dbReference type="GO" id="GO:0050660">
    <property type="term" value="F:flavin adenine dinucleotide binding"/>
    <property type="evidence" value="ECO:0007669"/>
    <property type="project" value="InterPro"/>
</dbReference>
<dbReference type="UniPathway" id="UPA00060"/>
<evidence type="ECO:0000259" key="4">
    <source>
        <dbReference type="Pfam" id="PF01266"/>
    </source>
</evidence>
<dbReference type="PANTHER" id="PTHR13847">
    <property type="entry name" value="SARCOSINE DEHYDROGENASE-RELATED"/>
    <property type="match status" value="1"/>
</dbReference>
<proteinExistence type="predicted"/>
<keyword evidence="3" id="KW-0560">Oxidoreductase</keyword>
<accession>D3RTM1</accession>
<dbReference type="GO" id="GO:0009229">
    <property type="term" value="P:thiamine diphosphate biosynthetic process"/>
    <property type="evidence" value="ECO:0007669"/>
    <property type="project" value="UniProtKB-UniPathway"/>
</dbReference>
<dbReference type="STRING" id="572477.Alvin_1597"/>
<evidence type="ECO:0000256" key="3">
    <source>
        <dbReference type="ARBA" id="ARBA00023002"/>
    </source>
</evidence>
<evidence type="ECO:0000256" key="1">
    <source>
        <dbReference type="ARBA" id="ARBA00004948"/>
    </source>
</evidence>
<dbReference type="SUPFAM" id="SSF51905">
    <property type="entry name" value="FAD/NAD(P)-binding domain"/>
    <property type="match status" value="1"/>
</dbReference>
<keyword evidence="6" id="KW-1185">Reference proteome</keyword>
<dbReference type="HOGENOM" id="CLU_007884_4_5_6"/>
<dbReference type="NCBIfam" id="TIGR02352">
    <property type="entry name" value="thiamin_ThiO"/>
    <property type="match status" value="1"/>
</dbReference>
<evidence type="ECO:0000256" key="2">
    <source>
        <dbReference type="ARBA" id="ARBA00022977"/>
    </source>
</evidence>
<dbReference type="KEGG" id="alv:Alvin_1597"/>
<dbReference type="InterPro" id="IPR006076">
    <property type="entry name" value="FAD-dep_OxRdtase"/>
</dbReference>
<gene>
    <name evidence="5" type="ordered locus">Alvin_1597</name>
</gene>
<name>D3RTM1_ALLVD</name>
<organism evidence="5 6">
    <name type="scientific">Allochromatium vinosum (strain ATCC 17899 / DSM 180 / NBRC 103801 / NCIMB 10441 / D)</name>
    <name type="common">Chromatium vinosum</name>
    <dbReference type="NCBI Taxonomy" id="572477"/>
    <lineage>
        <taxon>Bacteria</taxon>
        <taxon>Pseudomonadati</taxon>
        <taxon>Pseudomonadota</taxon>
        <taxon>Gammaproteobacteria</taxon>
        <taxon>Chromatiales</taxon>
        <taxon>Chromatiaceae</taxon>
        <taxon>Allochromatium</taxon>
    </lineage>
</organism>
<reference evidence="5 6" key="1">
    <citation type="journal article" date="2011" name="Stand. Genomic Sci.">
        <title>Complete genome sequence of Allochromatium vinosum DSM 180(T).</title>
        <authorList>
            <person name="Weissgerber T."/>
            <person name="Zigann R."/>
            <person name="Bruce D."/>
            <person name="Chang Y.J."/>
            <person name="Detter J.C."/>
            <person name="Han C."/>
            <person name="Hauser L."/>
            <person name="Jeffries C.D."/>
            <person name="Land M."/>
            <person name="Munk A.C."/>
            <person name="Tapia R."/>
            <person name="Dahl C."/>
        </authorList>
    </citation>
    <scope>NUCLEOTIDE SEQUENCE [LARGE SCALE GENOMIC DNA]</scope>
    <source>
        <strain evidence="6">ATCC 17899 / DSM 180 / NBRC 103801 / NCIMB 10441 / D</strain>
    </source>
</reference>
<dbReference type="eggNOG" id="COG0665">
    <property type="taxonomic scope" value="Bacteria"/>
</dbReference>
<dbReference type="OrthoDB" id="9805337at2"/>
<dbReference type="Pfam" id="PF01266">
    <property type="entry name" value="DAO"/>
    <property type="match status" value="1"/>
</dbReference>
<dbReference type="Gene3D" id="3.30.9.10">
    <property type="entry name" value="D-Amino Acid Oxidase, subunit A, domain 2"/>
    <property type="match status" value="1"/>
</dbReference>
<comment type="pathway">
    <text evidence="1">Cofactor biosynthesis; thiamine diphosphate biosynthesis.</text>
</comment>
<dbReference type="GO" id="GO:0005737">
    <property type="term" value="C:cytoplasm"/>
    <property type="evidence" value="ECO:0007669"/>
    <property type="project" value="TreeGrafter"/>
</dbReference>
<dbReference type="InterPro" id="IPR036188">
    <property type="entry name" value="FAD/NAD-bd_sf"/>
</dbReference>
<evidence type="ECO:0000313" key="6">
    <source>
        <dbReference type="Proteomes" id="UP000001441"/>
    </source>
</evidence>
<keyword evidence="2" id="KW-0784">Thiamine biosynthesis</keyword>
<dbReference type="RefSeq" id="WP_012970804.1">
    <property type="nucleotide sequence ID" value="NC_013851.1"/>
</dbReference>
<dbReference type="PANTHER" id="PTHR13847:SF289">
    <property type="entry name" value="GLYCINE OXIDASE"/>
    <property type="match status" value="1"/>
</dbReference>